<dbReference type="EMBL" id="JAIZAY010000008">
    <property type="protein sequence ID" value="KAJ8037923.1"/>
    <property type="molecule type" value="Genomic_DNA"/>
</dbReference>
<dbReference type="AlphaFoldDB" id="A0A9Q1C2F3"/>
<proteinExistence type="predicted"/>
<protein>
    <submittedName>
        <fullName evidence="1">Uncharacterized protein</fullName>
    </submittedName>
</protein>
<organism evidence="1 2">
    <name type="scientific">Holothuria leucospilota</name>
    <name type="common">Black long sea cucumber</name>
    <name type="synonym">Mertensiothuria leucospilota</name>
    <dbReference type="NCBI Taxonomy" id="206669"/>
    <lineage>
        <taxon>Eukaryota</taxon>
        <taxon>Metazoa</taxon>
        <taxon>Echinodermata</taxon>
        <taxon>Eleutherozoa</taxon>
        <taxon>Echinozoa</taxon>
        <taxon>Holothuroidea</taxon>
        <taxon>Aspidochirotacea</taxon>
        <taxon>Aspidochirotida</taxon>
        <taxon>Holothuriidae</taxon>
        <taxon>Holothuria</taxon>
    </lineage>
</organism>
<name>A0A9Q1C2F3_HOLLE</name>
<comment type="caution">
    <text evidence="1">The sequence shown here is derived from an EMBL/GenBank/DDBJ whole genome shotgun (WGS) entry which is preliminary data.</text>
</comment>
<dbReference type="Proteomes" id="UP001152320">
    <property type="component" value="Chromosome 8"/>
</dbReference>
<sequence length="68" mass="7966">MDATFCSTDHCIEVRQGSIIDRSDMDYQPNYVWITTFSKLVPNYACLGMGLFEDMMEEKITERRLIVH</sequence>
<reference evidence="1" key="1">
    <citation type="submission" date="2021-10" db="EMBL/GenBank/DDBJ databases">
        <title>Tropical sea cucumber genome reveals ecological adaptation and Cuvierian tubules defense mechanism.</title>
        <authorList>
            <person name="Chen T."/>
        </authorList>
    </citation>
    <scope>NUCLEOTIDE SEQUENCE</scope>
    <source>
        <strain evidence="1">Nanhai2018</strain>
        <tissue evidence="1">Muscle</tissue>
    </source>
</reference>
<evidence type="ECO:0000313" key="1">
    <source>
        <dbReference type="EMBL" id="KAJ8037923.1"/>
    </source>
</evidence>
<gene>
    <name evidence="1" type="ORF">HOLleu_18865</name>
</gene>
<keyword evidence="2" id="KW-1185">Reference proteome</keyword>
<evidence type="ECO:0000313" key="2">
    <source>
        <dbReference type="Proteomes" id="UP001152320"/>
    </source>
</evidence>
<accession>A0A9Q1C2F3</accession>